<dbReference type="OrthoDB" id="9812003at2"/>
<keyword evidence="2" id="KW-1185">Reference proteome</keyword>
<dbReference type="Proteomes" id="UP000295129">
    <property type="component" value="Unassembled WGS sequence"/>
</dbReference>
<dbReference type="RefSeq" id="WP_133589984.1">
    <property type="nucleotide sequence ID" value="NZ_SNVV01000005.1"/>
</dbReference>
<protein>
    <recommendedName>
        <fullName evidence="3">Tetratricopeptide repeat protein</fullName>
    </recommendedName>
</protein>
<name>A0A4R6E7B5_9RHOO</name>
<evidence type="ECO:0000313" key="2">
    <source>
        <dbReference type="Proteomes" id="UP000295129"/>
    </source>
</evidence>
<gene>
    <name evidence="1" type="ORF">C7389_10577</name>
</gene>
<comment type="caution">
    <text evidence="1">The sequence shown here is derived from an EMBL/GenBank/DDBJ whole genome shotgun (WGS) entry which is preliminary data.</text>
</comment>
<dbReference type="AlphaFoldDB" id="A0A4R6E7B5"/>
<organism evidence="1 2">
    <name type="scientific">Azoarcus indigens</name>
    <dbReference type="NCBI Taxonomy" id="29545"/>
    <lineage>
        <taxon>Bacteria</taxon>
        <taxon>Pseudomonadati</taxon>
        <taxon>Pseudomonadota</taxon>
        <taxon>Betaproteobacteria</taxon>
        <taxon>Rhodocyclales</taxon>
        <taxon>Zoogloeaceae</taxon>
        <taxon>Azoarcus</taxon>
    </lineage>
</organism>
<sequence length="174" mass="18863">MDLLHFDPQPLYFDDPLPDGVLELIEGAGACYGEPEAEGLLARAAEAAPDHLMVLVALYRYHFYRHQMDKSEAIVWRSIAVSGARVGLPADGQGLDEALIVAAARESMTLTRFYLSALKAAAYIKLRLGQIHDAVGLLETLVRVDDADRMGGKALLDIARAAEIDPPLIVAPVN</sequence>
<evidence type="ECO:0000313" key="1">
    <source>
        <dbReference type="EMBL" id="TDN53404.1"/>
    </source>
</evidence>
<accession>A0A4R6E7B5</accession>
<dbReference type="EMBL" id="SNVV01000005">
    <property type="protein sequence ID" value="TDN53404.1"/>
    <property type="molecule type" value="Genomic_DNA"/>
</dbReference>
<proteinExistence type="predicted"/>
<reference evidence="1 2" key="1">
    <citation type="submission" date="2019-03" db="EMBL/GenBank/DDBJ databases">
        <title>Genomic Encyclopedia of Type Strains, Phase IV (KMG-IV): sequencing the most valuable type-strain genomes for metagenomic binning, comparative biology and taxonomic classification.</title>
        <authorList>
            <person name="Goeker M."/>
        </authorList>
    </citation>
    <scope>NUCLEOTIDE SEQUENCE [LARGE SCALE GENOMIC DNA]</scope>
    <source>
        <strain evidence="1 2">DSM 12121</strain>
    </source>
</reference>
<evidence type="ECO:0008006" key="3">
    <source>
        <dbReference type="Google" id="ProtNLM"/>
    </source>
</evidence>